<accession>A0A397TX61</accession>
<proteinExistence type="predicted"/>
<dbReference type="Proteomes" id="UP000266673">
    <property type="component" value="Unassembled WGS sequence"/>
</dbReference>
<evidence type="ECO:0000256" key="1">
    <source>
        <dbReference type="SAM" id="Coils"/>
    </source>
</evidence>
<protein>
    <submittedName>
        <fullName evidence="2">Uncharacterized protein</fullName>
    </submittedName>
</protein>
<comment type="caution">
    <text evidence="2">The sequence shown here is derived from an EMBL/GenBank/DDBJ whole genome shotgun (WGS) entry which is preliminary data.</text>
</comment>
<sequence length="185" mass="21859">MSKDKRKKEWIWTMVFPTNKKIISKIVKKMEKEVVLEHWVLLRNWLQNNEKVTKCKGCEIRNHKEDLSNESCLHKTKKRKILSTLLNLTSKEDGKRNLEISLVNYSFQPEDVALQVNESPLRDLTRIEYLEIKLIRKEKLDLVVENKLIKRLEKNLSYIEEELVFYTDGSCKVELEVGTQELGIG</sequence>
<dbReference type="EMBL" id="QKWP01002674">
    <property type="protein sequence ID" value="RIB02504.1"/>
    <property type="molecule type" value="Genomic_DNA"/>
</dbReference>
<gene>
    <name evidence="2" type="ORF">C2G38_2227648</name>
</gene>
<organism evidence="2 3">
    <name type="scientific">Gigaspora rosea</name>
    <dbReference type="NCBI Taxonomy" id="44941"/>
    <lineage>
        <taxon>Eukaryota</taxon>
        <taxon>Fungi</taxon>
        <taxon>Fungi incertae sedis</taxon>
        <taxon>Mucoromycota</taxon>
        <taxon>Glomeromycotina</taxon>
        <taxon>Glomeromycetes</taxon>
        <taxon>Diversisporales</taxon>
        <taxon>Gigasporaceae</taxon>
        <taxon>Gigaspora</taxon>
    </lineage>
</organism>
<name>A0A397TX61_9GLOM</name>
<dbReference type="AlphaFoldDB" id="A0A397TX61"/>
<evidence type="ECO:0000313" key="3">
    <source>
        <dbReference type="Proteomes" id="UP000266673"/>
    </source>
</evidence>
<keyword evidence="1" id="KW-0175">Coiled coil</keyword>
<evidence type="ECO:0000313" key="2">
    <source>
        <dbReference type="EMBL" id="RIB02504.1"/>
    </source>
</evidence>
<reference evidence="2 3" key="1">
    <citation type="submission" date="2018-06" db="EMBL/GenBank/DDBJ databases">
        <title>Comparative genomics reveals the genomic features of Rhizophagus irregularis, R. cerebriforme, R. diaphanum and Gigaspora rosea, and their symbiotic lifestyle signature.</title>
        <authorList>
            <person name="Morin E."/>
            <person name="San Clemente H."/>
            <person name="Chen E.C.H."/>
            <person name="De La Providencia I."/>
            <person name="Hainaut M."/>
            <person name="Kuo A."/>
            <person name="Kohler A."/>
            <person name="Murat C."/>
            <person name="Tang N."/>
            <person name="Roy S."/>
            <person name="Loubradou J."/>
            <person name="Henrissat B."/>
            <person name="Grigoriev I.V."/>
            <person name="Corradi N."/>
            <person name="Roux C."/>
            <person name="Martin F.M."/>
        </authorList>
    </citation>
    <scope>NUCLEOTIDE SEQUENCE [LARGE SCALE GENOMIC DNA]</scope>
    <source>
        <strain evidence="2 3">DAOM 194757</strain>
    </source>
</reference>
<keyword evidence="3" id="KW-1185">Reference proteome</keyword>
<feature type="coiled-coil region" evidence="1">
    <location>
        <begin position="135"/>
        <end position="162"/>
    </location>
</feature>